<protein>
    <submittedName>
        <fullName evidence="1">Uncharacterized protein</fullName>
    </submittedName>
</protein>
<reference evidence="1" key="1">
    <citation type="journal article" date="2014" name="Front. Microbiol.">
        <title>High frequency of phylogenetically diverse reductive dehalogenase-homologous genes in deep subseafloor sedimentary metagenomes.</title>
        <authorList>
            <person name="Kawai M."/>
            <person name="Futagami T."/>
            <person name="Toyoda A."/>
            <person name="Takaki Y."/>
            <person name="Nishi S."/>
            <person name="Hori S."/>
            <person name="Arai W."/>
            <person name="Tsubouchi T."/>
            <person name="Morono Y."/>
            <person name="Uchiyama I."/>
            <person name="Ito T."/>
            <person name="Fujiyama A."/>
            <person name="Inagaki F."/>
            <person name="Takami H."/>
        </authorList>
    </citation>
    <scope>NUCLEOTIDE SEQUENCE</scope>
    <source>
        <strain evidence="1">Expedition CK06-06</strain>
    </source>
</reference>
<organism evidence="1">
    <name type="scientific">marine sediment metagenome</name>
    <dbReference type="NCBI Taxonomy" id="412755"/>
    <lineage>
        <taxon>unclassified sequences</taxon>
        <taxon>metagenomes</taxon>
        <taxon>ecological metagenomes</taxon>
    </lineage>
</organism>
<evidence type="ECO:0000313" key="1">
    <source>
        <dbReference type="EMBL" id="GAG85139.1"/>
    </source>
</evidence>
<proteinExistence type="predicted"/>
<comment type="caution">
    <text evidence="1">The sequence shown here is derived from an EMBL/GenBank/DDBJ whole genome shotgun (WGS) entry which is preliminary data.</text>
</comment>
<accession>X1AQT7</accession>
<dbReference type="EMBL" id="BART01010102">
    <property type="protein sequence ID" value="GAG85139.1"/>
    <property type="molecule type" value="Genomic_DNA"/>
</dbReference>
<gene>
    <name evidence="1" type="ORF">S01H4_22136</name>
</gene>
<sequence>MNGQVIGNIENADSLLDDAFTILSDDFTRDEIDRLFNILEAIAHELRAAKDELLIPDWERAQ</sequence>
<dbReference type="AlphaFoldDB" id="X1AQT7"/>
<name>X1AQT7_9ZZZZ</name>